<dbReference type="RefSeq" id="WP_077812023.1">
    <property type="nucleotide sequence ID" value="NZ_CP014692.1"/>
</dbReference>
<dbReference type="Gene3D" id="1.10.260.40">
    <property type="entry name" value="lambda repressor-like DNA-binding domains"/>
    <property type="match status" value="1"/>
</dbReference>
<evidence type="ECO:0000256" key="1">
    <source>
        <dbReference type="ARBA" id="ARBA00023125"/>
    </source>
</evidence>
<dbReference type="EMBL" id="CP014692">
    <property type="protein sequence ID" value="AQS83987.1"/>
    <property type="molecule type" value="Genomic_DNA"/>
</dbReference>
<dbReference type="STRING" id="435.A0U92_03505"/>
<dbReference type="PROSITE" id="PS50943">
    <property type="entry name" value="HTH_CROC1"/>
    <property type="match status" value="1"/>
</dbReference>
<dbReference type="PANTHER" id="PTHR46558:SF11">
    <property type="entry name" value="HTH-TYPE TRANSCRIPTIONAL REGULATOR XRE"/>
    <property type="match status" value="1"/>
</dbReference>
<dbReference type="KEGG" id="aace:A0U92_03505"/>
<dbReference type="PANTHER" id="PTHR46558">
    <property type="entry name" value="TRACRIPTIONAL REGULATORY PROTEIN-RELATED-RELATED"/>
    <property type="match status" value="1"/>
</dbReference>
<accession>A0A1U9KE28</accession>
<dbReference type="OrthoDB" id="7270142at2"/>
<keyword evidence="1" id="KW-0238">DNA-binding</keyword>
<dbReference type="SUPFAM" id="SSF47413">
    <property type="entry name" value="lambda repressor-like DNA-binding domains"/>
    <property type="match status" value="1"/>
</dbReference>
<dbReference type="CDD" id="cd00093">
    <property type="entry name" value="HTH_XRE"/>
    <property type="match status" value="1"/>
</dbReference>
<dbReference type="GO" id="GO:0003677">
    <property type="term" value="F:DNA binding"/>
    <property type="evidence" value="ECO:0007669"/>
    <property type="project" value="UniProtKB-KW"/>
</dbReference>
<organism evidence="3 4">
    <name type="scientific">Acetobacter aceti</name>
    <dbReference type="NCBI Taxonomy" id="435"/>
    <lineage>
        <taxon>Bacteria</taxon>
        <taxon>Pseudomonadati</taxon>
        <taxon>Pseudomonadota</taxon>
        <taxon>Alphaproteobacteria</taxon>
        <taxon>Acetobacterales</taxon>
        <taxon>Acetobacteraceae</taxon>
        <taxon>Acetobacter</taxon>
        <taxon>Acetobacter subgen. Acetobacter</taxon>
    </lineage>
</organism>
<protein>
    <recommendedName>
        <fullName evidence="2">HTH cro/C1-type domain-containing protein</fullName>
    </recommendedName>
</protein>
<proteinExistence type="predicted"/>
<dbReference type="Pfam" id="PF01381">
    <property type="entry name" value="HTH_3"/>
    <property type="match status" value="1"/>
</dbReference>
<name>A0A1U9KE28_ACEAC</name>
<evidence type="ECO:0000313" key="3">
    <source>
        <dbReference type="EMBL" id="AQS83987.1"/>
    </source>
</evidence>
<sequence>MKSKESLGSRLKSLRQSRGMPQIDVAVAIGISRSHLAEIEGGKDPGFRTFCDLADFFSVSLDYLYRGSPTHRNNINEEDADTGESEIVTFWRTLSTDEKAALRMILMRDKVTGVA</sequence>
<dbReference type="InterPro" id="IPR001387">
    <property type="entry name" value="Cro/C1-type_HTH"/>
</dbReference>
<dbReference type="Proteomes" id="UP000188937">
    <property type="component" value="Chromosome"/>
</dbReference>
<evidence type="ECO:0000259" key="2">
    <source>
        <dbReference type="PROSITE" id="PS50943"/>
    </source>
</evidence>
<evidence type="ECO:0000313" key="4">
    <source>
        <dbReference type="Proteomes" id="UP000188937"/>
    </source>
</evidence>
<gene>
    <name evidence="3" type="ORF">A0U92_03505</name>
</gene>
<dbReference type="InterPro" id="IPR010982">
    <property type="entry name" value="Lambda_DNA-bd_dom_sf"/>
</dbReference>
<keyword evidence="4" id="KW-1185">Reference proteome</keyword>
<reference evidence="3 4" key="1">
    <citation type="submission" date="2016-03" db="EMBL/GenBank/DDBJ databases">
        <title>Acetic acid bacteria sequencing.</title>
        <authorList>
            <person name="Brandt J."/>
            <person name="Jakob F."/>
            <person name="Vogel R.F."/>
        </authorList>
    </citation>
    <scope>NUCLEOTIDE SEQUENCE [LARGE SCALE GENOMIC DNA]</scope>
    <source>
        <strain evidence="3 4">TMW2.1153</strain>
    </source>
</reference>
<feature type="domain" description="HTH cro/C1-type" evidence="2">
    <location>
        <begin position="11"/>
        <end position="64"/>
    </location>
</feature>
<dbReference type="SMART" id="SM00530">
    <property type="entry name" value="HTH_XRE"/>
    <property type="match status" value="1"/>
</dbReference>
<dbReference type="AlphaFoldDB" id="A0A1U9KE28"/>